<feature type="region of interest" description="Disordered" evidence="1">
    <location>
        <begin position="31"/>
        <end position="63"/>
    </location>
</feature>
<feature type="compositionally biased region" description="Polar residues" evidence="1">
    <location>
        <begin position="96"/>
        <end position="106"/>
    </location>
</feature>
<gene>
    <name evidence="2" type="ORF">EYF80_021809</name>
</gene>
<feature type="region of interest" description="Disordered" evidence="1">
    <location>
        <begin position="128"/>
        <end position="171"/>
    </location>
</feature>
<keyword evidence="3" id="KW-1185">Reference proteome</keyword>
<feature type="region of interest" description="Disordered" evidence="1">
    <location>
        <begin position="80"/>
        <end position="110"/>
    </location>
</feature>
<dbReference type="EMBL" id="SRLO01000196">
    <property type="protein sequence ID" value="TNN68017.1"/>
    <property type="molecule type" value="Genomic_DNA"/>
</dbReference>
<accession>A0A4Z2HQM0</accession>
<comment type="caution">
    <text evidence="2">The sequence shown here is derived from an EMBL/GenBank/DDBJ whole genome shotgun (WGS) entry which is preliminary data.</text>
</comment>
<proteinExistence type="predicted"/>
<name>A0A4Z2HQM0_9TELE</name>
<dbReference type="OrthoDB" id="8964882at2759"/>
<dbReference type="Proteomes" id="UP000314294">
    <property type="component" value="Unassembled WGS sequence"/>
</dbReference>
<evidence type="ECO:0000256" key="1">
    <source>
        <dbReference type="SAM" id="MobiDB-lite"/>
    </source>
</evidence>
<protein>
    <submittedName>
        <fullName evidence="2">Uncharacterized protein</fullName>
    </submittedName>
</protein>
<organism evidence="2 3">
    <name type="scientific">Liparis tanakae</name>
    <name type="common">Tanaka's snailfish</name>
    <dbReference type="NCBI Taxonomy" id="230148"/>
    <lineage>
        <taxon>Eukaryota</taxon>
        <taxon>Metazoa</taxon>
        <taxon>Chordata</taxon>
        <taxon>Craniata</taxon>
        <taxon>Vertebrata</taxon>
        <taxon>Euteleostomi</taxon>
        <taxon>Actinopterygii</taxon>
        <taxon>Neopterygii</taxon>
        <taxon>Teleostei</taxon>
        <taxon>Neoteleostei</taxon>
        <taxon>Acanthomorphata</taxon>
        <taxon>Eupercaria</taxon>
        <taxon>Perciformes</taxon>
        <taxon>Cottioidei</taxon>
        <taxon>Cottales</taxon>
        <taxon>Liparidae</taxon>
        <taxon>Liparis</taxon>
    </lineage>
</organism>
<reference evidence="2 3" key="1">
    <citation type="submission" date="2019-03" db="EMBL/GenBank/DDBJ databases">
        <title>First draft genome of Liparis tanakae, snailfish: a comprehensive survey of snailfish specific genes.</title>
        <authorList>
            <person name="Kim W."/>
            <person name="Song I."/>
            <person name="Jeong J.-H."/>
            <person name="Kim D."/>
            <person name="Kim S."/>
            <person name="Ryu S."/>
            <person name="Song J.Y."/>
            <person name="Lee S.K."/>
        </authorList>
    </citation>
    <scope>NUCLEOTIDE SEQUENCE [LARGE SCALE GENOMIC DNA]</scope>
    <source>
        <tissue evidence="2">Muscle</tissue>
    </source>
</reference>
<evidence type="ECO:0000313" key="2">
    <source>
        <dbReference type="EMBL" id="TNN68017.1"/>
    </source>
</evidence>
<sequence length="362" mass="41293">MNNYNSKKGQNQVGKMQELMSIIIPADYHLPKSRMSTQTGNKSAPDGKQKGQMHNYNSKKDQNRVGKMQELMTITHPHKNRINSQTGNKRAPTGEQKATLNNYNSKKGQHQVGKVQELMSIIIPDHLHKSRMSTQTGNTRAPEGEQAPEPMEDLEEKEAAAPDQVQLEAPEPMEDLKEELDDDLSKRNYSEENVILRDEVTVLEKKAKLNEALQKESQLKIDEEISKLEIQLSLKNVTESETGHKLKQLEEALQVQKEGTMEAETTLDLTLQWLKTSQEDTAMSLAHKKETGDRLQAALTEALTKSNSQQLQMQEERDHLLRAMSEIKRSLEETRVVQKPKKLSLRKRFLQFFRRTGGQEAC</sequence>
<dbReference type="AlphaFoldDB" id="A0A4Z2HQM0"/>
<evidence type="ECO:0000313" key="3">
    <source>
        <dbReference type="Proteomes" id="UP000314294"/>
    </source>
</evidence>